<dbReference type="InterPro" id="IPR012341">
    <property type="entry name" value="6hp_glycosidase-like_sf"/>
</dbReference>
<feature type="chain" id="PRO_5010193242" evidence="1">
    <location>
        <begin position="20"/>
        <end position="1208"/>
    </location>
</feature>
<dbReference type="EMBL" id="MORL01000007">
    <property type="protein sequence ID" value="OIN58466.1"/>
    <property type="molecule type" value="Genomic_DNA"/>
</dbReference>
<reference evidence="2 3" key="1">
    <citation type="submission" date="2016-10" db="EMBL/GenBank/DDBJ databases">
        <title>Arsenicibacter rosenii gen. nov., sp. nov., an efficient arsenic-methylating bacterium isolated from an arsenic-contaminated paddy soil.</title>
        <authorList>
            <person name="Huang K."/>
        </authorList>
    </citation>
    <scope>NUCLEOTIDE SEQUENCE [LARGE SCALE GENOMIC DNA]</scope>
    <source>
        <strain evidence="2 3">SM-1</strain>
    </source>
</reference>
<keyword evidence="1" id="KW-0732">Signal</keyword>
<dbReference type="CDD" id="cd11747">
    <property type="entry name" value="GH94N_like_1"/>
    <property type="match status" value="1"/>
</dbReference>
<evidence type="ECO:0000313" key="2">
    <source>
        <dbReference type="EMBL" id="OIN58466.1"/>
    </source>
</evidence>
<evidence type="ECO:0000256" key="1">
    <source>
        <dbReference type="SAM" id="SignalP"/>
    </source>
</evidence>
<dbReference type="AlphaFoldDB" id="A0A1S2VJT9"/>
<evidence type="ECO:0000313" key="3">
    <source>
        <dbReference type="Proteomes" id="UP000181790"/>
    </source>
</evidence>
<dbReference type="GO" id="GO:0005975">
    <property type="term" value="P:carbohydrate metabolic process"/>
    <property type="evidence" value="ECO:0007669"/>
    <property type="project" value="InterPro"/>
</dbReference>
<accession>A0A1S2VJT9</accession>
<dbReference type="Gene3D" id="1.50.10.10">
    <property type="match status" value="1"/>
</dbReference>
<dbReference type="SUPFAM" id="SSF48208">
    <property type="entry name" value="Six-hairpin glycosidases"/>
    <property type="match status" value="1"/>
</dbReference>
<dbReference type="Proteomes" id="UP000181790">
    <property type="component" value="Unassembled WGS sequence"/>
</dbReference>
<gene>
    <name evidence="2" type="ORF">BLX24_14780</name>
</gene>
<keyword evidence="3" id="KW-1185">Reference proteome</keyword>
<name>A0A1S2VJT9_9BACT</name>
<dbReference type="OrthoDB" id="49490at2"/>
<sequence length="1208" mass="132990">MRKLVLLLTGFCLHTALFAQMPPGWHNQPRTLHYRPDGDDFVTVNGKRRFNRALYGTNTAFRAEAGDLPEFALYLPGVGGTMRLGIVVNGKSKWLIEADRVTARYRPGSMLYEITDALLGKATLHLTVWAMSDAEGLLVEARATGTLPEGVSLVYAFGGATGKKLNRDGDIGADPESSFYLKPENCAANQIDLNASGFTLHFGAATQRRKLIGTFPAGTTQKTGDADKQASPAELLSSEAASAPVVVGSVELATGMPVFAGIQVPGARQTLTAAELPVLALQAEQARKALANRVIIRTPDPWINTLGGALSVAADAIWETPTYMHGAVAWRMRLNGWRGPYAGDPLGWHDRSRTHFRAYAKSQLTEPLTGPNVPDTLLHFARQQEKLGNTVFSSGYICRNPNGDFRPHHYDMNLVYIDELLWHINWTGDLAFVREIWPVLTRHLAWEKRNFDANNDGLYDAYCCIWASDALQYSGGGVTHSSAYNYRANRMAARLASLIGENPEPYRQEADKILRAVNSQLWLPRKGWYAEYKDLLGKQLLHPAAGLWTVYHAIDSDVPDLMRAYQTLRYVDHEIPHIPIRAAGLADTSLYTLSTTNWMPYDWSLNNVVLAELMHTSLAYWQGGRTNEAFRLWKSALVESMYVGASPGNFQQLSFYDANRGELYRDFADPVGMAARSVVEGLFGIVPDALSHTLTIRPGLPDAWDTAQLTIPDVQFSFTRERRGGQTTERYVIKPTFGQPMALRLQVKAHTEQLAQVTVNGKPVSWSVLPASVGNPVVAIEAEAAAQYEVDLVWSGAALEAAPTLPEQAIGAALSAQFNKATVVQVADPQQVLTRLAKNTHQLQGVVTGEKGHRTMFVQLRQGAFTWWEPLHITVTDPISFERTTTAESPELRFRIVNHTQTPVRGTLRVNSTYSVPVSVAAGSTSGEITVPAGQVVLGSNVLALRWQGGQSATGQLMNWTATTSPKRTEPVPMTGLFNDRITNLFRNKYLSPRPDSPTLQLPEQGIGNWCYPNTDAVIDDAGLRQLAGAKEEIYLPGGIPFRTPGVGTQPNTLFVSQWDNYPHEASVPLTGRAAHAYLLMAGTSNPMQSQLDNGEVLVEYTDGTRDRLALRNPDTWWPVEQDYYADGYAFRLAQPVPYRVHLKTGRIVRGETDYTSIKGFTNRAIDGGAATVLDLPLQPGKTLKQLRVRAIANDVIIGLLAVTLVRE</sequence>
<dbReference type="RefSeq" id="WP_071504137.1">
    <property type="nucleotide sequence ID" value="NZ_MORL01000007.1"/>
</dbReference>
<feature type="signal peptide" evidence="1">
    <location>
        <begin position="1"/>
        <end position="19"/>
    </location>
</feature>
<dbReference type="InterPro" id="IPR008928">
    <property type="entry name" value="6-hairpin_glycosidase_sf"/>
</dbReference>
<dbReference type="Pfam" id="PF14614">
    <property type="entry name" value="DUF4450"/>
    <property type="match status" value="1"/>
</dbReference>
<dbReference type="InterPro" id="IPR028028">
    <property type="entry name" value="DUF4450"/>
</dbReference>
<protein>
    <submittedName>
        <fullName evidence="2">Glycogen debranching protein</fullName>
    </submittedName>
</protein>
<organism evidence="2 3">
    <name type="scientific">Arsenicibacter rosenii</name>
    <dbReference type="NCBI Taxonomy" id="1750698"/>
    <lineage>
        <taxon>Bacteria</taxon>
        <taxon>Pseudomonadati</taxon>
        <taxon>Bacteroidota</taxon>
        <taxon>Cytophagia</taxon>
        <taxon>Cytophagales</taxon>
        <taxon>Spirosomataceae</taxon>
        <taxon>Arsenicibacter</taxon>
    </lineage>
</organism>
<proteinExistence type="predicted"/>
<comment type="caution">
    <text evidence="2">The sequence shown here is derived from an EMBL/GenBank/DDBJ whole genome shotgun (WGS) entry which is preliminary data.</text>
</comment>